<dbReference type="PANTHER" id="PTHR43849">
    <property type="entry name" value="BLL3936 PROTEIN"/>
    <property type="match status" value="1"/>
</dbReference>
<comment type="function">
    <text evidence="1">Part of the tripartite ATP-independent periplasmic (TRAP) transport system.</text>
</comment>
<dbReference type="NCBIfam" id="TIGR02123">
    <property type="entry name" value="TRAP_fused"/>
    <property type="match status" value="1"/>
</dbReference>
<dbReference type="STRING" id="356660.SAMN05444336_101219"/>
<feature type="transmembrane region" description="Helical" evidence="2">
    <location>
        <begin position="403"/>
        <end position="424"/>
    </location>
</feature>
<feature type="transmembrane region" description="Helical" evidence="2">
    <location>
        <begin position="553"/>
        <end position="573"/>
    </location>
</feature>
<comment type="subcellular location">
    <subcellularLocation>
        <location evidence="1">Cell inner membrane</location>
        <topology evidence="1">Multi-pass membrane protein</topology>
    </subcellularLocation>
</comment>
<gene>
    <name evidence="4" type="ORF">SAMN05444336_101219</name>
</gene>
<feature type="transmembrane region" description="Helical" evidence="2">
    <location>
        <begin position="34"/>
        <end position="53"/>
    </location>
</feature>
<feature type="transmembrane region" description="Helical" evidence="2">
    <location>
        <begin position="364"/>
        <end position="382"/>
    </location>
</feature>
<accession>A0A1H2R2T3</accession>
<keyword evidence="1" id="KW-0997">Cell inner membrane</keyword>
<keyword evidence="2" id="KW-0812">Transmembrane</keyword>
<evidence type="ECO:0000259" key="3">
    <source>
        <dbReference type="Pfam" id="PF06808"/>
    </source>
</evidence>
<feature type="transmembrane region" description="Helical" evidence="2">
    <location>
        <begin position="290"/>
        <end position="317"/>
    </location>
</feature>
<dbReference type="InterPro" id="IPR011853">
    <property type="entry name" value="TRAP_DctM-Dct_fused"/>
</dbReference>
<keyword evidence="2" id="KW-0472">Membrane</keyword>
<keyword evidence="2" id="KW-1133">Transmembrane helix</keyword>
<feature type="transmembrane region" description="Helical" evidence="2">
    <location>
        <begin position="257"/>
        <end position="284"/>
    </location>
</feature>
<proteinExistence type="predicted"/>
<feature type="transmembrane region" description="Helical" evidence="2">
    <location>
        <begin position="481"/>
        <end position="507"/>
    </location>
</feature>
<feature type="transmembrane region" description="Helical" evidence="2">
    <location>
        <begin position="65"/>
        <end position="83"/>
    </location>
</feature>
<feature type="transmembrane region" description="Helical" evidence="2">
    <location>
        <begin position="527"/>
        <end position="546"/>
    </location>
</feature>
<evidence type="ECO:0000256" key="2">
    <source>
        <dbReference type="SAM" id="Phobius"/>
    </source>
</evidence>
<feature type="transmembrane region" description="Helical" evidence="2">
    <location>
        <begin position="444"/>
        <end position="469"/>
    </location>
</feature>
<dbReference type="InterPro" id="IPR010656">
    <property type="entry name" value="DctM"/>
</dbReference>
<keyword evidence="1" id="KW-0813">Transport</keyword>
<feature type="transmembrane region" description="Helical" evidence="2">
    <location>
        <begin position="126"/>
        <end position="148"/>
    </location>
</feature>
<evidence type="ECO:0000313" key="4">
    <source>
        <dbReference type="EMBL" id="SDW13762.1"/>
    </source>
</evidence>
<dbReference type="PANTHER" id="PTHR43849:SF2">
    <property type="entry name" value="BLL3936 PROTEIN"/>
    <property type="match status" value="1"/>
</dbReference>
<protein>
    <submittedName>
        <fullName evidence="4">TRAP transporter, 4TM/12TM fusion protein</fullName>
    </submittedName>
</protein>
<feature type="domain" description="TRAP C4-dicarboxylate transport system permease DctM subunit" evidence="3">
    <location>
        <begin position="111"/>
        <end position="546"/>
    </location>
</feature>
<sequence length="631" mass="65088">MSVTWAARLGLALGFVLALQALWTSSQGMFDPAFHRVAVFGLCALCVVARRPLAARAGAGRPGLAALYWLIDAAVLGAILLGLERFMASADQLENMLVDFSPFDQWSALLALIAIMELTRREFGWGLAGVGGLMLAYCLWGDALPGIMGHAGFTLDQIAQGAWYGYQGVFGMPVGIVIELLFIYIVFGMVLEATGAGPTLIRIAVRATGRVAGGPAHAAIVASALFGSISGSVTANVAGTGTFTIPMMKQKGFRPEFAGAVEAAASTAGQFIPPVMGAVAFMLAQLTGTPYLWVCAAAVVPALAYLAALFTAVWLEARRDGIGTTDPAELPRLTRQDALLSLMFLIPIATVIGVMLMGRSPAMAGFWATVAAILTGFLNPELRREPMRLVAALAKGGIGGARIMIAVGAIGVVVAGMNLTGLGLNFAQAVGALGSTNLMLSLGITALACLALGMGMPTLPAYLIIVLVMGPALGAMGAPRIAVHMFVLYFAVLSAITPPVALAAFAAAPIAEANPMKVGVAAMRLTIIGFIVPFLFVLNPSLLLIVDFDAGDFAMGIARIAAVIWALSAALAGQGLSRLNPGWRGLYAAAAALSLLKGTGLDFAGFALVAALLATETMRARGAAARARARA</sequence>
<dbReference type="RefSeq" id="WP_092679294.1">
    <property type="nucleotide sequence ID" value="NZ_FNMZ01000001.1"/>
</dbReference>
<dbReference type="Pfam" id="PF06808">
    <property type="entry name" value="DctM"/>
    <property type="match status" value="1"/>
</dbReference>
<dbReference type="GO" id="GO:0005886">
    <property type="term" value="C:plasma membrane"/>
    <property type="evidence" value="ECO:0007669"/>
    <property type="project" value="UniProtKB-SubCell"/>
</dbReference>
<keyword evidence="5" id="KW-1185">Reference proteome</keyword>
<name>A0A1H2R2T3_9RHOB</name>
<dbReference type="EMBL" id="FNMZ01000001">
    <property type="protein sequence ID" value="SDW13762.1"/>
    <property type="molecule type" value="Genomic_DNA"/>
</dbReference>
<reference evidence="4 5" key="1">
    <citation type="submission" date="2016-10" db="EMBL/GenBank/DDBJ databases">
        <authorList>
            <person name="de Groot N.N."/>
        </authorList>
    </citation>
    <scope>NUCLEOTIDE SEQUENCE [LARGE SCALE GENOMIC DNA]</scope>
    <source>
        <strain evidence="4 5">DSM 17890</strain>
    </source>
</reference>
<evidence type="ECO:0000256" key="1">
    <source>
        <dbReference type="RuleBase" id="RU369079"/>
    </source>
</evidence>
<dbReference type="Proteomes" id="UP000199118">
    <property type="component" value="Unassembled WGS sequence"/>
</dbReference>
<dbReference type="OrthoDB" id="9759894at2"/>
<feature type="transmembrane region" description="Helical" evidence="2">
    <location>
        <begin position="585"/>
        <end position="613"/>
    </location>
</feature>
<feature type="transmembrane region" description="Helical" evidence="2">
    <location>
        <begin position="338"/>
        <end position="358"/>
    </location>
</feature>
<evidence type="ECO:0000313" key="5">
    <source>
        <dbReference type="Proteomes" id="UP000199118"/>
    </source>
</evidence>
<dbReference type="AlphaFoldDB" id="A0A1H2R2T3"/>
<dbReference type="GO" id="GO:0022857">
    <property type="term" value="F:transmembrane transporter activity"/>
    <property type="evidence" value="ECO:0007669"/>
    <property type="project" value="UniProtKB-UniRule"/>
</dbReference>
<feature type="transmembrane region" description="Helical" evidence="2">
    <location>
        <begin position="168"/>
        <end position="191"/>
    </location>
</feature>
<organism evidence="4 5">
    <name type="scientific">Albimonas donghaensis</name>
    <dbReference type="NCBI Taxonomy" id="356660"/>
    <lineage>
        <taxon>Bacteria</taxon>
        <taxon>Pseudomonadati</taxon>
        <taxon>Pseudomonadota</taxon>
        <taxon>Alphaproteobacteria</taxon>
        <taxon>Rhodobacterales</taxon>
        <taxon>Paracoccaceae</taxon>
        <taxon>Albimonas</taxon>
    </lineage>
</organism>
<keyword evidence="1" id="KW-1003">Cell membrane</keyword>